<keyword evidence="1" id="KW-0732">Signal</keyword>
<feature type="signal peptide" evidence="1">
    <location>
        <begin position="1"/>
        <end position="23"/>
    </location>
</feature>
<gene>
    <name evidence="2" type="ORF">LJ656_00630</name>
</gene>
<name>A0ABS8JMH5_9BURK</name>
<comment type="caution">
    <text evidence="2">The sequence shown here is derived from an EMBL/GenBank/DDBJ whole genome shotgun (WGS) entry which is preliminary data.</text>
</comment>
<protein>
    <submittedName>
        <fullName evidence="2">DUF2271 domain-containing protein</fullName>
    </submittedName>
</protein>
<sequence>MRRLIAVTLTGVAAGPLAGEALAAEMTVNVDLPRLDVAEYHRPYVSIWVERADQTPVTTLAVWYDQNKRNNEGTKWLKDMRQWWRKAGRDLQMPADGVSGATRAPGQQVVSFVDGKAPLGKLPAGEYQLVVETAREAGGRGVVRVPFVWPPASATTTSAKGEQELGTVTVNVKP</sequence>
<evidence type="ECO:0000256" key="1">
    <source>
        <dbReference type="SAM" id="SignalP"/>
    </source>
</evidence>
<reference evidence="2 3" key="1">
    <citation type="submission" date="2021-11" db="EMBL/GenBank/DDBJ databases">
        <authorList>
            <person name="Oh E.-T."/>
            <person name="Kim S.-B."/>
        </authorList>
    </citation>
    <scope>NUCLEOTIDE SEQUENCE [LARGE SCALE GENOMIC DNA]</scope>
    <source>
        <strain evidence="2 3">MMS20-SJTR3</strain>
    </source>
</reference>
<proteinExistence type="predicted"/>
<dbReference type="EMBL" id="JAJITD010000001">
    <property type="protein sequence ID" value="MCC8391079.1"/>
    <property type="molecule type" value="Genomic_DNA"/>
</dbReference>
<dbReference type="Proteomes" id="UP001431019">
    <property type="component" value="Unassembled WGS sequence"/>
</dbReference>
<dbReference type="InterPro" id="IPR014469">
    <property type="entry name" value="DUF2271"/>
</dbReference>
<dbReference type="Pfam" id="PF10029">
    <property type="entry name" value="DUF2271"/>
    <property type="match status" value="1"/>
</dbReference>
<keyword evidence="3" id="KW-1185">Reference proteome</keyword>
<evidence type="ECO:0000313" key="2">
    <source>
        <dbReference type="EMBL" id="MCC8391079.1"/>
    </source>
</evidence>
<organism evidence="2 3">
    <name type="scientific">Paraburkholderia sejongensis</name>
    <dbReference type="NCBI Taxonomy" id="2886946"/>
    <lineage>
        <taxon>Bacteria</taxon>
        <taxon>Pseudomonadati</taxon>
        <taxon>Pseudomonadota</taxon>
        <taxon>Betaproteobacteria</taxon>
        <taxon>Burkholderiales</taxon>
        <taxon>Burkholderiaceae</taxon>
        <taxon>Paraburkholderia</taxon>
    </lineage>
</organism>
<feature type="chain" id="PRO_5045601122" evidence="1">
    <location>
        <begin position="24"/>
        <end position="174"/>
    </location>
</feature>
<dbReference type="PIRSF" id="PIRSF014995">
    <property type="entry name" value="UCP014995"/>
    <property type="match status" value="1"/>
</dbReference>
<accession>A0ABS8JMH5</accession>
<evidence type="ECO:0000313" key="3">
    <source>
        <dbReference type="Proteomes" id="UP001431019"/>
    </source>
</evidence>
<dbReference type="RefSeq" id="WP_230507312.1">
    <property type="nucleotide sequence ID" value="NZ_JAJITD010000001.1"/>
</dbReference>